<sequence>MIKRTHLAIGLAATIPLIMKNPISVLGVLGAIAPDWDKYLRLKHRTITHSLVALGVSTVGLYHVNKSVALVWGICYASHLLADALTIKGVPFFYPYKKKYGLKLLKTGDVKEYVIQLLAIAILILRYIR</sequence>
<dbReference type="InterPro" id="IPR007404">
    <property type="entry name" value="YdjM-like"/>
</dbReference>
<feature type="transmembrane region" description="Helical" evidence="1">
    <location>
        <begin position="71"/>
        <end position="93"/>
    </location>
</feature>
<gene>
    <name evidence="2" type="ORF">H9661_13325</name>
</gene>
<dbReference type="GO" id="GO:0016787">
    <property type="term" value="F:hydrolase activity"/>
    <property type="evidence" value="ECO:0007669"/>
    <property type="project" value="UniProtKB-KW"/>
</dbReference>
<reference evidence="2 3" key="1">
    <citation type="submission" date="2020-08" db="EMBL/GenBank/DDBJ databases">
        <title>A Genomic Blueprint of the Chicken Gut Microbiome.</title>
        <authorList>
            <person name="Gilroy R."/>
            <person name="Ravi A."/>
            <person name="Getino M."/>
            <person name="Pursley I."/>
            <person name="Horton D.L."/>
            <person name="Alikhan N.-F."/>
            <person name="Baker D."/>
            <person name="Gharbi K."/>
            <person name="Hall N."/>
            <person name="Watson M."/>
            <person name="Adriaenssens E.M."/>
            <person name="Foster-Nyarko E."/>
            <person name="Jarju S."/>
            <person name="Secka A."/>
            <person name="Antonio M."/>
            <person name="Oren A."/>
            <person name="Chaudhuri R."/>
            <person name="La Ragione R.M."/>
            <person name="Hildebrand F."/>
            <person name="Pallen M.J."/>
        </authorList>
    </citation>
    <scope>NUCLEOTIDE SEQUENCE [LARGE SCALE GENOMIC DNA]</scope>
    <source>
        <strain evidence="2 3">Sa3CVN1</strain>
    </source>
</reference>
<evidence type="ECO:0000256" key="1">
    <source>
        <dbReference type="SAM" id="Phobius"/>
    </source>
</evidence>
<proteinExistence type="predicted"/>
<dbReference type="Proteomes" id="UP000627781">
    <property type="component" value="Unassembled WGS sequence"/>
</dbReference>
<dbReference type="Pfam" id="PF04307">
    <property type="entry name" value="YdjM"/>
    <property type="match status" value="1"/>
</dbReference>
<feature type="transmembrane region" description="Helical" evidence="1">
    <location>
        <begin position="46"/>
        <end position="64"/>
    </location>
</feature>
<keyword evidence="2" id="KW-0378">Hydrolase</keyword>
<dbReference type="EMBL" id="JACSRA010000022">
    <property type="protein sequence ID" value="MBD7912338.1"/>
    <property type="molecule type" value="Genomic_DNA"/>
</dbReference>
<evidence type="ECO:0000313" key="3">
    <source>
        <dbReference type="Proteomes" id="UP000627781"/>
    </source>
</evidence>
<keyword evidence="1" id="KW-0812">Transmembrane</keyword>
<comment type="caution">
    <text evidence="2">The sequence shown here is derived from an EMBL/GenBank/DDBJ whole genome shotgun (WGS) entry which is preliminary data.</text>
</comment>
<keyword evidence="1" id="KW-1133">Transmembrane helix</keyword>
<organism evidence="2 3">
    <name type="scientific">Clostridium cibarium</name>
    <dbReference type="NCBI Taxonomy" id="2762247"/>
    <lineage>
        <taxon>Bacteria</taxon>
        <taxon>Bacillati</taxon>
        <taxon>Bacillota</taxon>
        <taxon>Clostridia</taxon>
        <taxon>Eubacteriales</taxon>
        <taxon>Clostridiaceae</taxon>
        <taxon>Clostridium</taxon>
    </lineage>
</organism>
<name>A0ABR8PW31_9CLOT</name>
<keyword evidence="3" id="KW-1185">Reference proteome</keyword>
<protein>
    <submittedName>
        <fullName evidence="2">Metal-dependent hydrolase</fullName>
    </submittedName>
</protein>
<dbReference type="RefSeq" id="WP_143315294.1">
    <property type="nucleotide sequence ID" value="NZ_JACSRA010000022.1"/>
</dbReference>
<feature type="transmembrane region" description="Helical" evidence="1">
    <location>
        <begin position="113"/>
        <end position="128"/>
    </location>
</feature>
<keyword evidence="1" id="KW-0472">Membrane</keyword>
<accession>A0ABR8PW31</accession>
<evidence type="ECO:0000313" key="2">
    <source>
        <dbReference type="EMBL" id="MBD7912338.1"/>
    </source>
</evidence>